<dbReference type="AlphaFoldDB" id="A0AA37H671"/>
<dbReference type="RefSeq" id="WP_238189269.1">
    <property type="nucleotide sequence ID" value="NZ_BPQJ01000001.1"/>
</dbReference>
<accession>A0AA37H671</accession>
<organism evidence="1 2">
    <name type="scientific">Methylobacterium frigidaeris</name>
    <dbReference type="NCBI Taxonomy" id="2038277"/>
    <lineage>
        <taxon>Bacteria</taxon>
        <taxon>Pseudomonadati</taxon>
        <taxon>Pseudomonadota</taxon>
        <taxon>Alphaproteobacteria</taxon>
        <taxon>Hyphomicrobiales</taxon>
        <taxon>Methylobacteriaceae</taxon>
        <taxon>Methylobacterium</taxon>
    </lineage>
</organism>
<reference evidence="1" key="1">
    <citation type="journal article" date="2016" name="Front. Microbiol.">
        <title>Genome Sequence of the Piezophilic, Mesophilic Sulfate-Reducing Bacterium Desulfovibrio indicus J2T.</title>
        <authorList>
            <person name="Cao J."/>
            <person name="Maignien L."/>
            <person name="Shao Z."/>
            <person name="Alain K."/>
            <person name="Jebbar M."/>
        </authorList>
    </citation>
    <scope>NUCLEOTIDE SEQUENCE</scope>
    <source>
        <strain evidence="1">JCM 32048</strain>
    </source>
</reference>
<proteinExistence type="predicted"/>
<dbReference type="Pfam" id="PF07799">
    <property type="entry name" value="DUF1643"/>
    <property type="match status" value="1"/>
</dbReference>
<reference evidence="1" key="2">
    <citation type="submission" date="2021-08" db="EMBL/GenBank/DDBJ databases">
        <authorList>
            <person name="Tani A."/>
            <person name="Ola A."/>
            <person name="Ogura Y."/>
            <person name="Katsura K."/>
            <person name="Hayashi T."/>
        </authorList>
    </citation>
    <scope>NUCLEOTIDE SEQUENCE</scope>
    <source>
        <strain evidence="1">JCM 32048</strain>
    </source>
</reference>
<dbReference type="Proteomes" id="UP001055286">
    <property type="component" value="Unassembled WGS sequence"/>
</dbReference>
<dbReference type="EMBL" id="BPQJ01000001">
    <property type="protein sequence ID" value="GJD60224.1"/>
    <property type="molecule type" value="Genomic_DNA"/>
</dbReference>
<name>A0AA37H671_9HYPH</name>
<dbReference type="InterPro" id="IPR012441">
    <property type="entry name" value="DUF1643"/>
</dbReference>
<sequence length="191" mass="20489">MRTDPLRGSAELSSCGLHRYRLDRWWSNEPRALVCMRNPSTAGADRNDPTICRLRALLQDRPGIGGFTVVNADDRIATDPRELEALLAGQDVAALKAARHANLARIRTLSAAASVRIVAWGNLLAPGLHADRVIAALSLDGTHPLDAFALTADGAPIHPLARGHSRVPLGMPLVGWRADRPAPVPTDGEEV</sequence>
<keyword evidence="2" id="KW-1185">Reference proteome</keyword>
<comment type="caution">
    <text evidence="1">The sequence shown here is derived from an EMBL/GenBank/DDBJ whole genome shotgun (WGS) entry which is preliminary data.</text>
</comment>
<protein>
    <recommendedName>
        <fullName evidence="3">DUF1643 domain-containing protein</fullName>
    </recommendedName>
</protein>
<evidence type="ECO:0008006" key="3">
    <source>
        <dbReference type="Google" id="ProtNLM"/>
    </source>
</evidence>
<evidence type="ECO:0000313" key="2">
    <source>
        <dbReference type="Proteomes" id="UP001055286"/>
    </source>
</evidence>
<gene>
    <name evidence="1" type="ORF">MPEAHAMD_0360</name>
</gene>
<evidence type="ECO:0000313" key="1">
    <source>
        <dbReference type="EMBL" id="GJD60224.1"/>
    </source>
</evidence>